<evidence type="ECO:0000256" key="6">
    <source>
        <dbReference type="ARBA" id="ARBA00022825"/>
    </source>
</evidence>
<feature type="domain" description="Peptidase S1" evidence="10">
    <location>
        <begin position="38"/>
        <end position="276"/>
    </location>
</feature>
<proteinExistence type="inferred from homology"/>
<keyword evidence="5 8" id="KW-0378">Hydrolase</keyword>
<protein>
    <submittedName>
        <fullName evidence="11">Brachyurin-like</fullName>
    </submittedName>
</protein>
<dbReference type="InterPro" id="IPR009003">
    <property type="entry name" value="Peptidase_S1_PA"/>
</dbReference>
<sequence length="277" mass="30529">MYPRGNQKCIKFVYYLKMNVYVVCLCFISCSLARRLTITGGDVAVPHAYPYQVAIRINDDQFCGGSLISANFVLTAAHCVNRENLSLDIILGAHNISDTETTQIHRTSANIIVHEEFDDISFQNDIALIKLDEPAPITSAIQTIPLISETQADDPFTNEYVTVTGWGLIKDVFNPTIKDISKVLMVLNGTVMLLDDCKKYYDGDYFSSIVYITNNNICTNGDDQKGTCSGDSGGPLVWDNVQIGIVSAGTGLCQIGAPSVFTHVGKYLDWIKKYVDV</sequence>
<dbReference type="GO" id="GO:0004252">
    <property type="term" value="F:serine-type endopeptidase activity"/>
    <property type="evidence" value="ECO:0007669"/>
    <property type="project" value="InterPro"/>
</dbReference>
<keyword evidence="4 8" id="KW-0645">Protease</keyword>
<accession>A0A6P7FWR9</accession>
<dbReference type="SUPFAM" id="SSF50494">
    <property type="entry name" value="Trypsin-like serine proteases"/>
    <property type="match status" value="1"/>
</dbReference>
<keyword evidence="7" id="KW-1015">Disulfide bond</keyword>
<dbReference type="RefSeq" id="XP_028137045.1">
    <property type="nucleotide sequence ID" value="XM_028281244.1"/>
</dbReference>
<dbReference type="Gene3D" id="2.40.10.10">
    <property type="entry name" value="Trypsin-like serine proteases"/>
    <property type="match status" value="2"/>
</dbReference>
<organism evidence="11">
    <name type="scientific">Diabrotica virgifera virgifera</name>
    <name type="common">western corn rootworm</name>
    <dbReference type="NCBI Taxonomy" id="50390"/>
    <lineage>
        <taxon>Eukaryota</taxon>
        <taxon>Metazoa</taxon>
        <taxon>Ecdysozoa</taxon>
        <taxon>Arthropoda</taxon>
        <taxon>Hexapoda</taxon>
        <taxon>Insecta</taxon>
        <taxon>Pterygota</taxon>
        <taxon>Neoptera</taxon>
        <taxon>Endopterygota</taxon>
        <taxon>Coleoptera</taxon>
        <taxon>Polyphaga</taxon>
        <taxon>Cucujiformia</taxon>
        <taxon>Chrysomeloidea</taxon>
        <taxon>Chrysomelidae</taxon>
        <taxon>Galerucinae</taxon>
        <taxon>Diabroticina</taxon>
        <taxon>Diabroticites</taxon>
        <taxon>Diabrotica</taxon>
    </lineage>
</organism>
<keyword evidence="6 8" id="KW-0720">Serine protease</keyword>
<reference evidence="11" key="1">
    <citation type="submission" date="2025-08" db="UniProtKB">
        <authorList>
            <consortium name="RefSeq"/>
        </authorList>
    </citation>
    <scope>IDENTIFICATION</scope>
    <source>
        <tissue evidence="11">Whole insect</tissue>
    </source>
</reference>
<dbReference type="GO" id="GO:0006508">
    <property type="term" value="P:proteolysis"/>
    <property type="evidence" value="ECO:0007669"/>
    <property type="project" value="UniProtKB-KW"/>
</dbReference>
<dbReference type="SMART" id="SM00020">
    <property type="entry name" value="Tryp_SPc"/>
    <property type="match status" value="1"/>
</dbReference>
<evidence type="ECO:0000259" key="10">
    <source>
        <dbReference type="PROSITE" id="PS50240"/>
    </source>
</evidence>
<comment type="subcellular location">
    <subcellularLocation>
        <location evidence="1">Secreted</location>
    </subcellularLocation>
</comment>
<dbReference type="GO" id="GO:0005576">
    <property type="term" value="C:extracellular region"/>
    <property type="evidence" value="ECO:0007669"/>
    <property type="project" value="UniProtKB-SubCell"/>
</dbReference>
<feature type="transmembrane region" description="Helical" evidence="9">
    <location>
        <begin position="12"/>
        <end position="34"/>
    </location>
</feature>
<dbReference type="InterPro" id="IPR001254">
    <property type="entry name" value="Trypsin_dom"/>
</dbReference>
<dbReference type="InterPro" id="IPR001314">
    <property type="entry name" value="Peptidase_S1A"/>
</dbReference>
<dbReference type="PROSITE" id="PS50240">
    <property type="entry name" value="TRYPSIN_DOM"/>
    <property type="match status" value="1"/>
</dbReference>
<dbReference type="InParanoid" id="A0A6P7FWR9"/>
<dbReference type="PANTHER" id="PTHR24276:SF98">
    <property type="entry name" value="FI18310P1-RELATED"/>
    <property type="match status" value="1"/>
</dbReference>
<name>A0A6P7FWR9_DIAVI</name>
<evidence type="ECO:0000256" key="2">
    <source>
        <dbReference type="ARBA" id="ARBA00007664"/>
    </source>
</evidence>
<dbReference type="PROSITE" id="PS00134">
    <property type="entry name" value="TRYPSIN_HIS"/>
    <property type="match status" value="1"/>
</dbReference>
<evidence type="ECO:0000256" key="5">
    <source>
        <dbReference type="ARBA" id="ARBA00022801"/>
    </source>
</evidence>
<dbReference type="InterPro" id="IPR018114">
    <property type="entry name" value="TRYPSIN_HIS"/>
</dbReference>
<evidence type="ECO:0000313" key="11">
    <source>
        <dbReference type="RefSeq" id="XP_028137045.1"/>
    </source>
</evidence>
<evidence type="ECO:0000256" key="3">
    <source>
        <dbReference type="ARBA" id="ARBA00022525"/>
    </source>
</evidence>
<dbReference type="InterPro" id="IPR050430">
    <property type="entry name" value="Peptidase_S1"/>
</dbReference>
<evidence type="ECO:0000256" key="7">
    <source>
        <dbReference type="ARBA" id="ARBA00023157"/>
    </source>
</evidence>
<keyword evidence="3" id="KW-0964">Secreted</keyword>
<comment type="similarity">
    <text evidence="2">Belongs to the peptidase S1 family.</text>
</comment>
<keyword evidence="9" id="KW-0812">Transmembrane</keyword>
<dbReference type="InterPro" id="IPR033116">
    <property type="entry name" value="TRYPSIN_SER"/>
</dbReference>
<dbReference type="PROSITE" id="PS00135">
    <property type="entry name" value="TRYPSIN_SER"/>
    <property type="match status" value="1"/>
</dbReference>
<gene>
    <name evidence="11" type="primary">LOC114331626</name>
</gene>
<dbReference type="OrthoDB" id="60866at2759"/>
<keyword evidence="9" id="KW-1133">Transmembrane helix</keyword>
<dbReference type="PRINTS" id="PR00722">
    <property type="entry name" value="CHYMOTRYPSIN"/>
</dbReference>
<dbReference type="Pfam" id="PF00089">
    <property type="entry name" value="Trypsin"/>
    <property type="match status" value="1"/>
</dbReference>
<keyword evidence="9" id="KW-0472">Membrane</keyword>
<dbReference type="FunFam" id="2.40.10.10:FF:000122">
    <property type="entry name" value="Chymotrypsin-like elastase family member 1"/>
    <property type="match status" value="1"/>
</dbReference>
<evidence type="ECO:0000256" key="4">
    <source>
        <dbReference type="ARBA" id="ARBA00022670"/>
    </source>
</evidence>
<dbReference type="InterPro" id="IPR043504">
    <property type="entry name" value="Peptidase_S1_PA_chymotrypsin"/>
</dbReference>
<dbReference type="PANTHER" id="PTHR24276">
    <property type="entry name" value="POLYSERASE-RELATED"/>
    <property type="match status" value="1"/>
</dbReference>
<dbReference type="KEGG" id="dvv:114331626"/>
<evidence type="ECO:0000256" key="8">
    <source>
        <dbReference type="RuleBase" id="RU363034"/>
    </source>
</evidence>
<dbReference type="AlphaFoldDB" id="A0A6P7FWR9"/>
<evidence type="ECO:0000256" key="1">
    <source>
        <dbReference type="ARBA" id="ARBA00004613"/>
    </source>
</evidence>
<dbReference type="CDD" id="cd00190">
    <property type="entry name" value="Tryp_SPc"/>
    <property type="match status" value="1"/>
</dbReference>
<evidence type="ECO:0000256" key="9">
    <source>
        <dbReference type="SAM" id="Phobius"/>
    </source>
</evidence>